<keyword evidence="5" id="KW-1185">Reference proteome</keyword>
<dbReference type="OrthoDB" id="7163760at2"/>
<evidence type="ECO:0000259" key="3">
    <source>
        <dbReference type="PROSITE" id="PS51186"/>
    </source>
</evidence>
<dbReference type="PANTHER" id="PTHR43420">
    <property type="entry name" value="ACETYLTRANSFERASE"/>
    <property type="match status" value="1"/>
</dbReference>
<dbReference type="RefSeq" id="WP_007200479.1">
    <property type="nucleotide sequence ID" value="NZ_AKKV01000019.1"/>
</dbReference>
<dbReference type="InterPro" id="IPR050680">
    <property type="entry name" value="YpeA/RimI_acetyltransf"/>
</dbReference>
<dbReference type="PATRIC" id="fig|1196324.3.peg.375"/>
<dbReference type="PANTHER" id="PTHR43420:SF44">
    <property type="entry name" value="ACETYLTRANSFERASE YPEA"/>
    <property type="match status" value="1"/>
</dbReference>
<evidence type="ECO:0000313" key="5">
    <source>
        <dbReference type="Proteomes" id="UP000004080"/>
    </source>
</evidence>
<dbReference type="SUPFAM" id="SSF55729">
    <property type="entry name" value="Acyl-CoA N-acyltransferases (Nat)"/>
    <property type="match status" value="2"/>
</dbReference>
<proteinExistence type="predicted"/>
<evidence type="ECO:0000313" key="4">
    <source>
        <dbReference type="EMBL" id="EIT86967.1"/>
    </source>
</evidence>
<reference evidence="4 5" key="1">
    <citation type="journal article" date="2012" name="J. Bacteriol.">
        <title>Genome of Bacillus macauensis ZFHKF-1, a Long-Chain-Forming Bacterium.</title>
        <authorList>
            <person name="Cai L."/>
            <person name="Zhang T."/>
        </authorList>
    </citation>
    <scope>NUCLEOTIDE SEQUENCE [LARGE SCALE GENOMIC DNA]</scope>
    <source>
        <strain evidence="4 5">ZFHKF-1</strain>
    </source>
</reference>
<gene>
    <name evidence="4" type="ORF">A374_01889</name>
</gene>
<dbReference type="InterPro" id="IPR016181">
    <property type="entry name" value="Acyl_CoA_acyltransferase"/>
</dbReference>
<dbReference type="EMBL" id="AKKV01000019">
    <property type="protein sequence ID" value="EIT86967.1"/>
    <property type="molecule type" value="Genomic_DNA"/>
</dbReference>
<accession>I8AM15</accession>
<sequence>MENQWSKVRQLQDTCEAADSIVLKLNWDMLREPHRYNQDFFYEEEDELVGFVGLYEFGNKVELCGMVHPEWRRKGIFTRLMQKALVEVEKKQYKTVLFNAPASSSSGKALLASMPCTYEMTEYQMRCLPSSNLKTLPTNEQISLRVANDQDRPFEITLDVTCFGYSEEEAQQMNQRIHKEVHQSFWIIENQNCPVGKVRLSKAEGDLWIYGLAVAPDKQGKGIGRATLSALINMHSKEPLFLDVEASNRHALKLYEACGFETFQAQDYYRWNGK</sequence>
<keyword evidence="1 4" id="KW-0808">Transferase</keyword>
<evidence type="ECO:0000256" key="1">
    <source>
        <dbReference type="ARBA" id="ARBA00022679"/>
    </source>
</evidence>
<organism evidence="4 5">
    <name type="scientific">Fictibacillus macauensis ZFHKF-1</name>
    <dbReference type="NCBI Taxonomy" id="1196324"/>
    <lineage>
        <taxon>Bacteria</taxon>
        <taxon>Bacillati</taxon>
        <taxon>Bacillota</taxon>
        <taxon>Bacilli</taxon>
        <taxon>Bacillales</taxon>
        <taxon>Fictibacillaceae</taxon>
        <taxon>Fictibacillus</taxon>
    </lineage>
</organism>
<dbReference type="PROSITE" id="PS51186">
    <property type="entry name" value="GNAT"/>
    <property type="match status" value="2"/>
</dbReference>
<dbReference type="eggNOG" id="COG0456">
    <property type="taxonomic scope" value="Bacteria"/>
</dbReference>
<name>I8AM15_9BACL</name>
<keyword evidence="2" id="KW-0012">Acyltransferase</keyword>
<dbReference type="AlphaFoldDB" id="I8AM15"/>
<dbReference type="GO" id="GO:0016747">
    <property type="term" value="F:acyltransferase activity, transferring groups other than amino-acyl groups"/>
    <property type="evidence" value="ECO:0007669"/>
    <property type="project" value="InterPro"/>
</dbReference>
<dbReference type="STRING" id="1196324.A374_01889"/>
<dbReference type="CDD" id="cd04301">
    <property type="entry name" value="NAT_SF"/>
    <property type="match status" value="2"/>
</dbReference>
<dbReference type="Pfam" id="PF00583">
    <property type="entry name" value="Acetyltransf_1"/>
    <property type="match status" value="2"/>
</dbReference>
<comment type="caution">
    <text evidence="4">The sequence shown here is derived from an EMBL/GenBank/DDBJ whole genome shotgun (WGS) entry which is preliminary data.</text>
</comment>
<dbReference type="InterPro" id="IPR000182">
    <property type="entry name" value="GNAT_dom"/>
</dbReference>
<feature type="domain" description="N-acetyltransferase" evidence="3">
    <location>
        <begin position="142"/>
        <end position="274"/>
    </location>
</feature>
<evidence type="ECO:0000256" key="2">
    <source>
        <dbReference type="ARBA" id="ARBA00023315"/>
    </source>
</evidence>
<dbReference type="Gene3D" id="3.40.630.30">
    <property type="match status" value="1"/>
</dbReference>
<feature type="domain" description="N-acetyltransferase" evidence="3">
    <location>
        <begin position="1"/>
        <end position="130"/>
    </location>
</feature>
<dbReference type="Proteomes" id="UP000004080">
    <property type="component" value="Unassembled WGS sequence"/>
</dbReference>
<protein>
    <submittedName>
        <fullName evidence="4">GNAT family acetyltransferase</fullName>
    </submittedName>
</protein>